<evidence type="ECO:0000256" key="1">
    <source>
        <dbReference type="ARBA" id="ARBA00001968"/>
    </source>
</evidence>
<keyword evidence="9" id="KW-1185">Reference proteome</keyword>
<evidence type="ECO:0000256" key="6">
    <source>
        <dbReference type="NCBIfam" id="TIGR01928"/>
    </source>
</evidence>
<keyword evidence="2" id="KW-0479">Metal-binding</keyword>
<name>A0A285TM66_9HYPH</name>
<gene>
    <name evidence="8" type="ORF">SAMN05421512_11343</name>
</gene>
<dbReference type="InterPro" id="IPR013341">
    <property type="entry name" value="Mandelate_racemase_N_dom"/>
</dbReference>
<proteinExistence type="predicted"/>
<dbReference type="GO" id="GO:0043748">
    <property type="term" value="F:O-succinylbenzoate synthase activity"/>
    <property type="evidence" value="ECO:0007669"/>
    <property type="project" value="UniProtKB-EC"/>
</dbReference>
<dbReference type="GO" id="GO:0009234">
    <property type="term" value="P:menaquinone biosynthetic process"/>
    <property type="evidence" value="ECO:0007669"/>
    <property type="project" value="UniProtKB-UniRule"/>
</dbReference>
<dbReference type="STRING" id="538381.GCA_001696535_00527"/>
<dbReference type="PANTHER" id="PTHR48073:SF5">
    <property type="entry name" value="O-SUCCINYLBENZOATE SYNTHASE"/>
    <property type="match status" value="1"/>
</dbReference>
<keyword evidence="3" id="KW-0460">Magnesium</keyword>
<sequence>MTRPIATRQLPLTIDSAELHIVRLPLISPFTTSTGTMHEKVFPLLVLKSGALEGYAEGVMDPLPDYLDDTISAATYFLREAILPNVVGKSFENPQELEKVLAPWRGHWMAKATVEMAFWDLWAKALGLPLKTLLGGTGDKVAVGVSLGLQDIEATVEAAKRHHAEGYKRIKLKIEPGHDVELVARVRAALPDARMSVDANTAYSLADLRVLKALDAYDLEYIEQPLAYDDIHDHAVLQSRIATAVCLDESIRSAADARKALASDAARVVNIKVGRVGGHLEARRIHDIAEAWSVPVWCGGMLESGIGRAHNIHMSTLPNFRKPGDTSSARRYFRKDLTVEWLETEGGMMPVPEGPGIGVRLDREFLESISSDRETFGAAG</sequence>
<dbReference type="SUPFAM" id="SSF51604">
    <property type="entry name" value="Enolase C-terminal domain-like"/>
    <property type="match status" value="1"/>
</dbReference>
<dbReference type="SFLD" id="SFLDG00180">
    <property type="entry name" value="muconate_cycloisomerase"/>
    <property type="match status" value="1"/>
</dbReference>
<comment type="cofactor">
    <cofactor evidence="1">
        <name>a divalent metal cation</name>
        <dbReference type="ChEBI" id="CHEBI:60240"/>
    </cofactor>
</comment>
<dbReference type="Gene3D" id="3.20.20.120">
    <property type="entry name" value="Enolase-like C-terminal domain"/>
    <property type="match status" value="1"/>
</dbReference>
<feature type="domain" description="Mandelate racemase/muconate lactonizing enzyme C-terminal" evidence="7">
    <location>
        <begin position="152"/>
        <end position="244"/>
    </location>
</feature>
<dbReference type="InterPro" id="IPR029065">
    <property type="entry name" value="Enolase_C-like"/>
</dbReference>
<evidence type="ECO:0000256" key="3">
    <source>
        <dbReference type="ARBA" id="ARBA00022842"/>
    </source>
</evidence>
<evidence type="ECO:0000256" key="2">
    <source>
        <dbReference type="ARBA" id="ARBA00022723"/>
    </source>
</evidence>
<dbReference type="AlphaFoldDB" id="A0A285TM66"/>
<keyword evidence="4" id="KW-0456">Lyase</keyword>
<organism evidence="8 9">
    <name type="scientific">Stappia indica</name>
    <dbReference type="NCBI Taxonomy" id="538381"/>
    <lineage>
        <taxon>Bacteria</taxon>
        <taxon>Pseudomonadati</taxon>
        <taxon>Pseudomonadota</taxon>
        <taxon>Alphaproteobacteria</taxon>
        <taxon>Hyphomicrobiales</taxon>
        <taxon>Stappiaceae</taxon>
        <taxon>Stappia</taxon>
    </lineage>
</organism>
<dbReference type="CDD" id="cd03317">
    <property type="entry name" value="NAAAR"/>
    <property type="match status" value="1"/>
</dbReference>
<dbReference type="GO" id="GO:0046872">
    <property type="term" value="F:metal ion binding"/>
    <property type="evidence" value="ECO:0007669"/>
    <property type="project" value="UniProtKB-KW"/>
</dbReference>
<evidence type="ECO:0000313" key="9">
    <source>
        <dbReference type="Proteomes" id="UP000219331"/>
    </source>
</evidence>
<dbReference type="PANTHER" id="PTHR48073">
    <property type="entry name" value="O-SUCCINYLBENZOATE SYNTHASE-RELATED"/>
    <property type="match status" value="1"/>
</dbReference>
<dbReference type="SUPFAM" id="SSF54826">
    <property type="entry name" value="Enolase N-terminal domain-like"/>
    <property type="match status" value="1"/>
</dbReference>
<dbReference type="Gene3D" id="3.30.390.10">
    <property type="entry name" value="Enolase-like, N-terminal domain"/>
    <property type="match status" value="1"/>
</dbReference>
<dbReference type="Pfam" id="PF02746">
    <property type="entry name" value="MR_MLE_N"/>
    <property type="match status" value="1"/>
</dbReference>
<dbReference type="SMART" id="SM00922">
    <property type="entry name" value="MR_MLE"/>
    <property type="match status" value="1"/>
</dbReference>
<dbReference type="InterPro" id="IPR010197">
    <property type="entry name" value="OSBS/NAAAR"/>
</dbReference>
<evidence type="ECO:0000313" key="8">
    <source>
        <dbReference type="EMBL" id="SOC23683.1"/>
    </source>
</evidence>
<evidence type="ECO:0000256" key="5">
    <source>
        <dbReference type="ARBA" id="ARBA00029491"/>
    </source>
</evidence>
<dbReference type="EMBL" id="OBML01000013">
    <property type="protein sequence ID" value="SOC23683.1"/>
    <property type="molecule type" value="Genomic_DNA"/>
</dbReference>
<dbReference type="InterPro" id="IPR013342">
    <property type="entry name" value="Mandelate_racemase_C"/>
</dbReference>
<evidence type="ECO:0000256" key="4">
    <source>
        <dbReference type="ARBA" id="ARBA00023239"/>
    </source>
</evidence>
<reference evidence="8 9" key="1">
    <citation type="submission" date="2017-08" db="EMBL/GenBank/DDBJ databases">
        <authorList>
            <person name="de Groot N.N."/>
        </authorList>
    </citation>
    <scope>NUCLEOTIDE SEQUENCE [LARGE SCALE GENOMIC DNA]</scope>
    <source>
        <strain evidence="8 9">USBA 352</strain>
    </source>
</reference>
<dbReference type="Proteomes" id="UP000219331">
    <property type="component" value="Unassembled WGS sequence"/>
</dbReference>
<dbReference type="EC" id="4.2.1.113" evidence="5 6"/>
<dbReference type="Pfam" id="PF13378">
    <property type="entry name" value="MR_MLE_C"/>
    <property type="match status" value="1"/>
</dbReference>
<dbReference type="OrthoDB" id="9802699at2"/>
<protein>
    <recommendedName>
        <fullName evidence="5 6">o-succinylbenzoate synthase</fullName>
        <ecNumber evidence="5 6">4.2.1.113</ecNumber>
    </recommendedName>
</protein>
<dbReference type="InterPro" id="IPR029017">
    <property type="entry name" value="Enolase-like_N"/>
</dbReference>
<dbReference type="UniPathway" id="UPA01057">
    <property type="reaction ID" value="UER00165"/>
</dbReference>
<dbReference type="InterPro" id="IPR036849">
    <property type="entry name" value="Enolase-like_C_sf"/>
</dbReference>
<dbReference type="SFLD" id="SFLDS00001">
    <property type="entry name" value="Enolase"/>
    <property type="match status" value="1"/>
</dbReference>
<evidence type="ECO:0000259" key="7">
    <source>
        <dbReference type="SMART" id="SM00922"/>
    </source>
</evidence>
<accession>A0A285TM66</accession>
<dbReference type="UniPathway" id="UPA00079"/>
<dbReference type="RefSeq" id="WP_097176274.1">
    <property type="nucleotide sequence ID" value="NZ_OBML01000013.1"/>
</dbReference>
<dbReference type="NCBIfam" id="TIGR01928">
    <property type="entry name" value="menC_lowGC_arch"/>
    <property type="match status" value="1"/>
</dbReference>
<dbReference type="SFLD" id="SFLDF00009">
    <property type="entry name" value="o-succinylbenzoate_synthase"/>
    <property type="match status" value="1"/>
</dbReference>
<dbReference type="GO" id="GO:0016854">
    <property type="term" value="F:racemase and epimerase activity"/>
    <property type="evidence" value="ECO:0007669"/>
    <property type="project" value="UniProtKB-ARBA"/>
</dbReference>